<dbReference type="RefSeq" id="WP_083595680.1">
    <property type="nucleotide sequence ID" value="NZ_FMJB01000050.1"/>
</dbReference>
<dbReference type="Pfam" id="PF00015">
    <property type="entry name" value="MCPsignal"/>
    <property type="match status" value="1"/>
</dbReference>
<dbReference type="Proteomes" id="UP000184085">
    <property type="component" value="Unassembled WGS sequence"/>
</dbReference>
<dbReference type="Gene3D" id="3.30.450.20">
    <property type="entry name" value="PAS domain"/>
    <property type="match status" value="1"/>
</dbReference>
<protein>
    <submittedName>
        <fullName evidence="4">Methyl-accepting chemotaxis protein</fullName>
    </submittedName>
</protein>
<dbReference type="EMBL" id="FMJB01000050">
    <property type="protein sequence ID" value="SCM67976.1"/>
    <property type="molecule type" value="Genomic_DNA"/>
</dbReference>
<sequence length="362" mass="40052">MNMMTSLDLAPHLAAAPQKVSMDEVSQKTLDLARNAEKNAYTIQKITSQMTMLALNAKIESAKAGPYGRGFAVVADEVRAVGEEINGIAKGLEDNLSNELSVLRNLVAEMERSATGERVVDLAYNAIDVFDRNLYERTCDVRWWATDSSFVDCLTNPTQERAAHASKRLGVILDAYNIYLDIWVCDLDGRIVANGRPDNYSVTGASVRDMPWFANSLRLATGDDYVADEVVVSRLLKGQQTLTYATLIRENGDAHGKPIGIMATCFDWASQARSVVQGVRLDQRMIDAGVRVLILDRNNRVIASSDEEGILLETFPLRRNPAQTAGYYVENHQIIGFHDTPGFETYPGLGWKGVVIQNSMTR</sequence>
<dbReference type="PANTHER" id="PTHR32089">
    <property type="entry name" value="METHYL-ACCEPTING CHEMOTAXIS PROTEIN MCPB"/>
    <property type="match status" value="1"/>
</dbReference>
<reference evidence="5" key="1">
    <citation type="submission" date="2016-09" db="EMBL/GenBank/DDBJ databases">
        <authorList>
            <person name="Wibberg D."/>
        </authorList>
    </citation>
    <scope>NUCLEOTIDE SEQUENCE [LARGE SCALE GENOMIC DNA]</scope>
</reference>
<dbReference type="CDD" id="cd18773">
    <property type="entry name" value="PDC1_HK_sensor"/>
    <property type="match status" value="1"/>
</dbReference>
<dbReference type="PROSITE" id="PS50111">
    <property type="entry name" value="CHEMOTAXIS_TRANSDUC_2"/>
    <property type="match status" value="1"/>
</dbReference>
<keyword evidence="5" id="KW-1185">Reference proteome</keyword>
<dbReference type="Gene3D" id="1.10.287.950">
    <property type="entry name" value="Methyl-accepting chemotaxis protein"/>
    <property type="match status" value="1"/>
</dbReference>
<feature type="domain" description="Methyl-accepting transducer" evidence="3">
    <location>
        <begin position="43"/>
        <end position="115"/>
    </location>
</feature>
<organism evidence="4 5">
    <name type="scientific">Donghicola eburneus</name>
    <dbReference type="NCBI Taxonomy" id="393278"/>
    <lineage>
        <taxon>Bacteria</taxon>
        <taxon>Pseudomonadati</taxon>
        <taxon>Pseudomonadota</taxon>
        <taxon>Alphaproteobacteria</taxon>
        <taxon>Rhodobacterales</taxon>
        <taxon>Roseobacteraceae</taxon>
        <taxon>Donghicola</taxon>
    </lineage>
</organism>
<dbReference type="PANTHER" id="PTHR32089:SF112">
    <property type="entry name" value="LYSOZYME-LIKE PROTEIN-RELATED"/>
    <property type="match status" value="1"/>
</dbReference>
<proteinExistence type="predicted"/>
<dbReference type="SUPFAM" id="SSF58104">
    <property type="entry name" value="Methyl-accepting chemotaxis protein (MCP) signaling domain"/>
    <property type="match status" value="1"/>
</dbReference>
<evidence type="ECO:0000313" key="5">
    <source>
        <dbReference type="Proteomes" id="UP000184085"/>
    </source>
</evidence>
<dbReference type="InterPro" id="IPR004089">
    <property type="entry name" value="MCPsignal_dom"/>
</dbReference>
<name>A0A1M4N4J4_9RHOB</name>
<evidence type="ECO:0000313" key="4">
    <source>
        <dbReference type="EMBL" id="SCM67976.1"/>
    </source>
</evidence>
<evidence type="ECO:0000259" key="3">
    <source>
        <dbReference type="PROSITE" id="PS50111"/>
    </source>
</evidence>
<evidence type="ECO:0000256" key="1">
    <source>
        <dbReference type="ARBA" id="ARBA00023224"/>
    </source>
</evidence>
<dbReference type="AlphaFoldDB" id="A0A1M4N4J4"/>
<accession>A0A1M4N4J4</accession>
<gene>
    <name evidence="4" type="ORF">KARMA_2184</name>
</gene>
<keyword evidence="1 2" id="KW-0807">Transducer</keyword>
<evidence type="ECO:0000256" key="2">
    <source>
        <dbReference type="PROSITE-ProRule" id="PRU00284"/>
    </source>
</evidence>
<dbReference type="GO" id="GO:0016020">
    <property type="term" value="C:membrane"/>
    <property type="evidence" value="ECO:0007669"/>
    <property type="project" value="InterPro"/>
</dbReference>
<dbReference type="GO" id="GO:0007165">
    <property type="term" value="P:signal transduction"/>
    <property type="evidence" value="ECO:0007669"/>
    <property type="project" value="UniProtKB-KW"/>
</dbReference>